<evidence type="ECO:0000313" key="1">
    <source>
        <dbReference type="EMBL" id="VTR93446.1"/>
    </source>
</evidence>
<keyword evidence="2" id="KW-1185">Reference proteome</keyword>
<sequence length="256" mass="28106">MTEAEWLACANLKPMLHLLKGKASGRKLRLFSVACVRRVEKLLLGTISRTAVETAESHADGLLQATETELASDDPWLENRLYALENECIAHANGISNAEKWSGWNLSERAAYSATVAAAECVNHYFLASEWADQADWIAEASSDAVAFSSGGTWLTAMGMTSTAAHTIERSAQIRLLHEVFGNPFRLISVDLTWLTSTVRALAEGIYQDRAFDRMPILADALQDAECDNEDILAHCRGSAPHVRGCWVVDLLTGRK</sequence>
<evidence type="ECO:0000313" key="2">
    <source>
        <dbReference type="Proteomes" id="UP000464178"/>
    </source>
</evidence>
<protein>
    <submittedName>
        <fullName evidence="1">Uncharacterized protein</fullName>
    </submittedName>
</protein>
<organism evidence="1 2">
    <name type="scientific">Gemmata massiliana</name>
    <dbReference type="NCBI Taxonomy" id="1210884"/>
    <lineage>
        <taxon>Bacteria</taxon>
        <taxon>Pseudomonadati</taxon>
        <taxon>Planctomycetota</taxon>
        <taxon>Planctomycetia</taxon>
        <taxon>Gemmatales</taxon>
        <taxon>Gemmataceae</taxon>
        <taxon>Gemmata</taxon>
    </lineage>
</organism>
<name>A0A6P2CYI3_9BACT</name>
<dbReference type="EMBL" id="LR593886">
    <property type="protein sequence ID" value="VTR93446.1"/>
    <property type="molecule type" value="Genomic_DNA"/>
</dbReference>
<dbReference type="RefSeq" id="WP_232069645.1">
    <property type="nucleotide sequence ID" value="NZ_LR593886.1"/>
</dbReference>
<proteinExistence type="predicted"/>
<gene>
    <name evidence="1" type="ORF">SOIL9_42680</name>
</gene>
<dbReference type="Proteomes" id="UP000464178">
    <property type="component" value="Chromosome"/>
</dbReference>
<reference evidence="1 2" key="1">
    <citation type="submission" date="2019-05" db="EMBL/GenBank/DDBJ databases">
        <authorList>
            <consortium name="Science for Life Laboratories"/>
        </authorList>
    </citation>
    <scope>NUCLEOTIDE SEQUENCE [LARGE SCALE GENOMIC DNA]</scope>
    <source>
        <strain evidence="1">Soil9</strain>
    </source>
</reference>
<dbReference type="KEGG" id="gms:SOIL9_42680"/>
<accession>A0A6P2CYI3</accession>
<dbReference type="AlphaFoldDB" id="A0A6P2CYI3"/>